<accession>A0A1X7U0P1</accession>
<evidence type="ECO:0000313" key="3">
    <source>
        <dbReference type="EnsemblMetazoa" id="Aqu2.1.21268_001"/>
    </source>
</evidence>
<dbReference type="STRING" id="400682.A0A1X7U0P1"/>
<dbReference type="InterPro" id="IPR003598">
    <property type="entry name" value="Ig_sub2"/>
</dbReference>
<dbReference type="eggNOG" id="KOG0613">
    <property type="taxonomic scope" value="Eukaryota"/>
</dbReference>
<dbReference type="SMART" id="SM00409">
    <property type="entry name" value="IG"/>
    <property type="match status" value="3"/>
</dbReference>
<dbReference type="PROSITE" id="PS50835">
    <property type="entry name" value="IG_LIKE"/>
    <property type="match status" value="2"/>
</dbReference>
<feature type="compositionally biased region" description="Polar residues" evidence="1">
    <location>
        <begin position="412"/>
        <end position="425"/>
    </location>
</feature>
<dbReference type="InterPro" id="IPR050958">
    <property type="entry name" value="Cell_Adh-Cytoskel_Orgn"/>
</dbReference>
<dbReference type="CDD" id="cd00096">
    <property type="entry name" value="Ig"/>
    <property type="match status" value="1"/>
</dbReference>
<dbReference type="GO" id="GO:0007156">
    <property type="term" value="P:homophilic cell adhesion via plasma membrane adhesion molecules"/>
    <property type="evidence" value="ECO:0007669"/>
    <property type="project" value="TreeGrafter"/>
</dbReference>
<name>A0A1X7U0P1_AMPQE</name>
<dbReference type="InterPro" id="IPR007110">
    <property type="entry name" value="Ig-like_dom"/>
</dbReference>
<feature type="region of interest" description="Disordered" evidence="1">
    <location>
        <begin position="254"/>
        <end position="278"/>
    </location>
</feature>
<dbReference type="GO" id="GO:0050808">
    <property type="term" value="P:synapse organization"/>
    <property type="evidence" value="ECO:0007669"/>
    <property type="project" value="TreeGrafter"/>
</dbReference>
<dbReference type="PANTHER" id="PTHR45080">
    <property type="entry name" value="CONTACTIN 5"/>
    <property type="match status" value="1"/>
</dbReference>
<dbReference type="Pfam" id="PF13927">
    <property type="entry name" value="Ig_3"/>
    <property type="match status" value="2"/>
</dbReference>
<evidence type="ECO:0000259" key="2">
    <source>
        <dbReference type="PROSITE" id="PS50835"/>
    </source>
</evidence>
<dbReference type="PANTHER" id="PTHR45080:SF32">
    <property type="entry name" value="MAM DOMAIN CONTAINING GLYCOSYLPHOSPHATIDYLINOSITOL ANCHOR 1"/>
    <property type="match status" value="1"/>
</dbReference>
<proteinExistence type="predicted"/>
<dbReference type="SUPFAM" id="SSF48726">
    <property type="entry name" value="Immunoglobulin"/>
    <property type="match status" value="3"/>
</dbReference>
<dbReference type="InParanoid" id="A0A1X7U0P1"/>
<reference evidence="3" key="1">
    <citation type="submission" date="2017-05" db="UniProtKB">
        <authorList>
            <consortium name="EnsemblMetazoa"/>
        </authorList>
    </citation>
    <scope>IDENTIFICATION</scope>
</reference>
<dbReference type="InterPro" id="IPR036179">
    <property type="entry name" value="Ig-like_dom_sf"/>
</dbReference>
<dbReference type="GO" id="GO:0005886">
    <property type="term" value="C:plasma membrane"/>
    <property type="evidence" value="ECO:0007669"/>
    <property type="project" value="TreeGrafter"/>
</dbReference>
<feature type="compositionally biased region" description="Polar residues" evidence="1">
    <location>
        <begin position="254"/>
        <end position="267"/>
    </location>
</feature>
<feature type="domain" description="Ig-like" evidence="2">
    <location>
        <begin position="144"/>
        <end position="225"/>
    </location>
</feature>
<organism evidence="3">
    <name type="scientific">Amphimedon queenslandica</name>
    <name type="common">Sponge</name>
    <dbReference type="NCBI Taxonomy" id="400682"/>
    <lineage>
        <taxon>Eukaryota</taxon>
        <taxon>Metazoa</taxon>
        <taxon>Porifera</taxon>
        <taxon>Demospongiae</taxon>
        <taxon>Heteroscleromorpha</taxon>
        <taxon>Haplosclerida</taxon>
        <taxon>Niphatidae</taxon>
        <taxon>Amphimedon</taxon>
    </lineage>
</organism>
<dbReference type="Gene3D" id="2.60.40.10">
    <property type="entry name" value="Immunoglobulins"/>
    <property type="match status" value="2"/>
</dbReference>
<protein>
    <recommendedName>
        <fullName evidence="2">Ig-like domain-containing protein</fullName>
    </recommendedName>
</protein>
<dbReference type="AlphaFoldDB" id="A0A1X7U0P1"/>
<dbReference type="SMART" id="SM00408">
    <property type="entry name" value="IGc2"/>
    <property type="match status" value="3"/>
</dbReference>
<dbReference type="InterPro" id="IPR003599">
    <property type="entry name" value="Ig_sub"/>
</dbReference>
<dbReference type="OrthoDB" id="6151406at2759"/>
<dbReference type="InterPro" id="IPR013783">
    <property type="entry name" value="Ig-like_fold"/>
</dbReference>
<dbReference type="EnsemblMetazoa" id="Aqu2.1.21268_001">
    <property type="protein sequence ID" value="Aqu2.1.21268_001"/>
    <property type="gene ID" value="Aqu2.1.21268"/>
</dbReference>
<sequence>MPGSNFPQDRDTLSIIPQLLLPLMLQGEIRCVLINRFGNDTETSQLLLNVSSVFTGNIQGANGSQCPSNEPSNVLCPLIGQQINLNCSTNYMYPYNITTPDLNSSSNRNLSFTVGPEDYGSYTCTAANGCNQETHTIVVKQLEPAHIISISEPQTVPSGSSVDISVVAGGTPDFTYQWFRNGMAIPGETGSTLSIRNINTTDIGLYSCTVSNSRGSANSSSTAISVTSSVSINGSVPQSISNFAPSVPSGYTISPSNPRIRLTSSGELETDELGPEDSGTYTFSSPDLGGATLSIGVNVLGIAHVISISGPQTVPSGSSVDISVVPGGTPDFTYQWFRNGMAIPGETGSTLSIRNIRTTDIGLYSCTVSNSRGSANSSSTAISVTSSVSINGSAPQSISNFAPSVPSGYTISPSNPRIRLTSSGELETDELGPEDSGTYTFS</sequence>
<feature type="region of interest" description="Disordered" evidence="1">
    <location>
        <begin position="412"/>
        <end position="442"/>
    </location>
</feature>
<feature type="domain" description="Ig-like" evidence="2">
    <location>
        <begin position="303"/>
        <end position="383"/>
    </location>
</feature>
<evidence type="ECO:0000256" key="1">
    <source>
        <dbReference type="SAM" id="MobiDB-lite"/>
    </source>
</evidence>